<dbReference type="InParanoid" id="Q751L3"/>
<feature type="compositionally biased region" description="Basic and acidic residues" evidence="1">
    <location>
        <begin position="460"/>
        <end position="470"/>
    </location>
</feature>
<dbReference type="HOGENOM" id="CLU_467663_0_0_1"/>
<dbReference type="Proteomes" id="UP000000591">
    <property type="component" value="Chromosome VII"/>
</dbReference>
<keyword evidence="3" id="KW-1185">Reference proteome</keyword>
<accession>Q751L3</accession>
<feature type="region of interest" description="Disordered" evidence="1">
    <location>
        <begin position="65"/>
        <end position="89"/>
    </location>
</feature>
<dbReference type="OrthoDB" id="10320509at2759"/>
<dbReference type="RefSeq" id="NP_986355.1">
    <property type="nucleotide sequence ID" value="NM_211417.2"/>
</dbReference>
<protein>
    <submittedName>
        <fullName evidence="2">AGL312Wp</fullName>
    </submittedName>
</protein>
<evidence type="ECO:0000313" key="3">
    <source>
        <dbReference type="Proteomes" id="UP000000591"/>
    </source>
</evidence>
<reference evidence="2 3" key="1">
    <citation type="journal article" date="2004" name="Science">
        <title>The Ashbya gossypii genome as a tool for mapping the ancient Saccharomyces cerevisiae genome.</title>
        <authorList>
            <person name="Dietrich F.S."/>
            <person name="Voegeli S."/>
            <person name="Brachat S."/>
            <person name="Lerch A."/>
            <person name="Gates K."/>
            <person name="Steiner S."/>
            <person name="Mohr C."/>
            <person name="Pohlmann R."/>
            <person name="Luedi P."/>
            <person name="Choi S."/>
            <person name="Wing R.A."/>
            <person name="Flavier A."/>
            <person name="Gaffney T.D."/>
            <person name="Philippsen P."/>
        </authorList>
    </citation>
    <scope>NUCLEOTIDE SEQUENCE [LARGE SCALE GENOMIC DNA]</scope>
    <source>
        <strain evidence="3">ATCC 10895 / CBS 109.51 / FGSC 9923 / NRRL Y-1056</strain>
    </source>
</reference>
<dbReference type="OMA" id="TSANMHF"/>
<reference evidence="3" key="2">
    <citation type="journal article" date="2013" name="G3 (Bethesda)">
        <title>Genomes of Ashbya fungi isolated from insects reveal four mating-type loci, numerous translocations, lack of transposons, and distinct gene duplications.</title>
        <authorList>
            <person name="Dietrich F.S."/>
            <person name="Voegeli S."/>
            <person name="Kuo S."/>
            <person name="Philippsen P."/>
        </authorList>
    </citation>
    <scope>GENOME REANNOTATION</scope>
    <source>
        <strain evidence="3">ATCC 10895 / CBS 109.51 / FGSC 9923 / NRRL Y-1056</strain>
    </source>
</reference>
<dbReference type="KEGG" id="ago:AGOS_AGL312W"/>
<name>Q751L3_EREGS</name>
<evidence type="ECO:0000313" key="2">
    <source>
        <dbReference type="EMBL" id="AAS54179.1"/>
    </source>
</evidence>
<feature type="region of interest" description="Disordered" evidence="1">
    <location>
        <begin position="458"/>
        <end position="486"/>
    </location>
</feature>
<feature type="region of interest" description="Disordered" evidence="1">
    <location>
        <begin position="308"/>
        <end position="327"/>
    </location>
</feature>
<dbReference type="GeneID" id="4622648"/>
<sequence length="583" mass="64282">MCLGSPRAPGARRAAMELFEMRVERAPARRASQCSLKAGAQLGAMAAERPVTCSALVQMTCEYVDSDEPDSSSDSSAERSRTAASAQSLVSYRSRRSETVSMAAEGATVYGAREEGHGADQWLLMHVRKMEDMYRVGNAVAGHFSLSRGMVDQGVFRMLQLRGFLSQTPAVKIEVVGAPVSPVLEKLTLKKGGSMTVTGDEKVISAPGFAGAGGKASGLRRAKTHGSWFGDFIRDPFSRRKKEKTHGVARSASTTMIPQETKIVELPESAEKDAQGPKKVNFQAAERGKNGSWLGGLVRSSFSIKRRKSAKLAQRGQGGGAAPAPPAEVMPAVSNSELREQVPVHRHSCITIIGLENLEDTLTNVEDEEEVASDTTASDEELDEIFLDDPLDIKLSEEIVQLPPLELESSKSFLREVEAQLRVLSGFEVSPPPEDEDTGNLYGDFKRRSVVSITSANMHFSDESDREPKSADTAPRRKPKTRIKRTKSRELLKRVLARNVNRFRSDHDHARFHHGSHYSYYHSTLSPKSASKRTIDELEREHVYKNPERIPVARPLLDSFSKHRKADELHRITAPVSPKQMQI</sequence>
<evidence type="ECO:0000256" key="1">
    <source>
        <dbReference type="SAM" id="MobiDB-lite"/>
    </source>
</evidence>
<feature type="compositionally biased region" description="Basic residues" evidence="1">
    <location>
        <begin position="476"/>
        <end position="486"/>
    </location>
</feature>
<gene>
    <name evidence="2" type="ORF">AGOS_AGL312W</name>
</gene>
<proteinExistence type="predicted"/>
<dbReference type="AlphaFoldDB" id="Q751L3"/>
<organism evidence="2 3">
    <name type="scientific">Eremothecium gossypii (strain ATCC 10895 / CBS 109.51 / FGSC 9923 / NRRL Y-1056)</name>
    <name type="common">Yeast</name>
    <name type="synonym">Ashbya gossypii</name>
    <dbReference type="NCBI Taxonomy" id="284811"/>
    <lineage>
        <taxon>Eukaryota</taxon>
        <taxon>Fungi</taxon>
        <taxon>Dikarya</taxon>
        <taxon>Ascomycota</taxon>
        <taxon>Saccharomycotina</taxon>
        <taxon>Saccharomycetes</taxon>
        <taxon>Saccharomycetales</taxon>
        <taxon>Saccharomycetaceae</taxon>
        <taxon>Eremothecium</taxon>
    </lineage>
</organism>
<dbReference type="EMBL" id="AE016820">
    <property type="protein sequence ID" value="AAS54179.1"/>
    <property type="molecule type" value="Genomic_DNA"/>
</dbReference>